<evidence type="ECO:0000259" key="3">
    <source>
        <dbReference type="Pfam" id="PF16978"/>
    </source>
</evidence>
<dbReference type="GO" id="GO:0005737">
    <property type="term" value="C:cytoplasm"/>
    <property type="evidence" value="ECO:0007669"/>
    <property type="project" value="TreeGrafter"/>
</dbReference>
<evidence type="ECO:0000313" key="4">
    <source>
        <dbReference type="EMBL" id="VDN10938.1"/>
    </source>
</evidence>
<feature type="domain" description="CRIM" evidence="3">
    <location>
        <begin position="25"/>
        <end position="176"/>
    </location>
</feature>
<dbReference type="GO" id="GO:0031932">
    <property type="term" value="C:TORC2 complex"/>
    <property type="evidence" value="ECO:0007669"/>
    <property type="project" value="InterPro"/>
</dbReference>
<organism evidence="4 5">
    <name type="scientific">Dibothriocephalus latus</name>
    <name type="common">Fish tapeworm</name>
    <name type="synonym">Diphyllobothrium latum</name>
    <dbReference type="NCBI Taxonomy" id="60516"/>
    <lineage>
        <taxon>Eukaryota</taxon>
        <taxon>Metazoa</taxon>
        <taxon>Spiralia</taxon>
        <taxon>Lophotrochozoa</taxon>
        <taxon>Platyhelminthes</taxon>
        <taxon>Cestoda</taxon>
        <taxon>Eucestoda</taxon>
        <taxon>Diphyllobothriidea</taxon>
        <taxon>Diphyllobothriidae</taxon>
        <taxon>Dibothriocephalus</taxon>
    </lineage>
</organism>
<sequence length="453" mass="50315">MLSDASPQPPPPPVAKDRKSALTIALENALASGSECNTNRFVDFAIFDGRSATGGLEIEPTIKARPQRQRPITIWFWRVTGLPKVSISVQPSSNCTVRGVVGLALWQYFNENPSETGSFNAKYSHIKDAEEIVDQISVYMFDTEDDLEADFPPLKPSDPMHKYEFDSLALVDRDMNKSLSKDGSEPLVFVTVHLAQGISLLRFPVSATLQIVMDSAIKRRQLRQHVGYAYRLERWIDPTEPSDSAGVPPTSREPLDLTLRLSDCQEQDLPLRFVLIREHSKRAGRYDPAVDDSDDANSLSPSGAGGADLPSLVLQSRKYRASQLRDLSTREVQLIVSPDRLELQPSRRPKLFRGSKSLSIPMDNVLECSTPLTSTETADQPLKKVRFAITYLPVGSAVAPSGEEVFGLEKTVDLHFEAQWTSARAVCQHLNLIFACYASPLRETYARLRSGLS</sequence>
<dbReference type="InterPro" id="IPR031567">
    <property type="entry name" value="CRIM_dom"/>
</dbReference>
<dbReference type="Proteomes" id="UP000281553">
    <property type="component" value="Unassembled WGS sequence"/>
</dbReference>
<proteinExistence type="inferred from homology"/>
<dbReference type="PANTHER" id="PTHR13335">
    <property type="entry name" value="TARGET OF RAPAMYCIN COMPLEX 2 SUBUNIT MAPKAP1"/>
    <property type="match status" value="1"/>
</dbReference>
<feature type="region of interest" description="Disordered" evidence="2">
    <location>
        <begin position="285"/>
        <end position="307"/>
    </location>
</feature>
<dbReference type="AlphaFoldDB" id="A0A3P7LLY2"/>
<reference evidence="4 5" key="1">
    <citation type="submission" date="2018-11" db="EMBL/GenBank/DDBJ databases">
        <authorList>
            <consortium name="Pathogen Informatics"/>
        </authorList>
    </citation>
    <scope>NUCLEOTIDE SEQUENCE [LARGE SCALE GENOMIC DNA]</scope>
</reference>
<evidence type="ECO:0000256" key="2">
    <source>
        <dbReference type="SAM" id="MobiDB-lite"/>
    </source>
</evidence>
<gene>
    <name evidence="4" type="ORF">DILT_LOCUS6769</name>
</gene>
<dbReference type="GO" id="GO:0005546">
    <property type="term" value="F:phosphatidylinositol-4,5-bisphosphate binding"/>
    <property type="evidence" value="ECO:0007669"/>
    <property type="project" value="TreeGrafter"/>
</dbReference>
<evidence type="ECO:0000256" key="1">
    <source>
        <dbReference type="ARBA" id="ARBA00009407"/>
    </source>
</evidence>
<keyword evidence="5" id="KW-1185">Reference proteome</keyword>
<dbReference type="Pfam" id="PF16978">
    <property type="entry name" value="CRIM"/>
    <property type="match status" value="1"/>
</dbReference>
<accession>A0A3P7LLY2</accession>
<dbReference type="InterPro" id="IPR008828">
    <property type="entry name" value="Sin1/Avo1"/>
</dbReference>
<name>A0A3P7LLY2_DIBLA</name>
<comment type="similarity">
    <text evidence="1">Belongs to the SIN1 family.</text>
</comment>
<dbReference type="PANTHER" id="PTHR13335:SF1">
    <property type="entry name" value="TARGET OF RAPAMYCIN COMPLEX 2 SUBUNIT MAPKAP1"/>
    <property type="match status" value="1"/>
</dbReference>
<evidence type="ECO:0000313" key="5">
    <source>
        <dbReference type="Proteomes" id="UP000281553"/>
    </source>
</evidence>
<dbReference type="GO" id="GO:0038203">
    <property type="term" value="P:TORC2 signaling"/>
    <property type="evidence" value="ECO:0007669"/>
    <property type="project" value="TreeGrafter"/>
</dbReference>
<dbReference type="GO" id="GO:0005886">
    <property type="term" value="C:plasma membrane"/>
    <property type="evidence" value="ECO:0007669"/>
    <property type="project" value="TreeGrafter"/>
</dbReference>
<dbReference type="EMBL" id="UYRU01050308">
    <property type="protein sequence ID" value="VDN10938.1"/>
    <property type="molecule type" value="Genomic_DNA"/>
</dbReference>
<dbReference type="Gene3D" id="2.30.29.30">
    <property type="entry name" value="Pleckstrin-homology domain (PH domain)/Phosphotyrosine-binding domain (PTB)"/>
    <property type="match status" value="1"/>
</dbReference>
<dbReference type="OrthoDB" id="241990at2759"/>
<dbReference type="InterPro" id="IPR011993">
    <property type="entry name" value="PH-like_dom_sf"/>
</dbReference>
<protein>
    <recommendedName>
        <fullName evidence="3">CRIM domain-containing protein</fullName>
    </recommendedName>
</protein>